<sequence length="230" mass="25691">MNEPLTRETGKSTLVKPRFGPGMLLQHEDLEAQTAYTQELSRLLLRSLLGCGVVCGLEVEEPHNRTTSNELINVKVKKGVALNCLGDLIHVPKDVEVSVNISDIGSRGEINLWVVLCRTTINCGTRNTMCPDDNQPKAIPTREYDGYEIGIYKKSSNDEFNCKCGDGNCYVILAVLKNKNGNWTRHYKAQMPGSNDGSEARVHVNLFNRIKDELKEEIRNENNKQNTGGE</sequence>
<organism evidence="1 2">
    <name type="scientific">Gimesia aquarii</name>
    <dbReference type="NCBI Taxonomy" id="2527964"/>
    <lineage>
        <taxon>Bacteria</taxon>
        <taxon>Pseudomonadati</taxon>
        <taxon>Planctomycetota</taxon>
        <taxon>Planctomycetia</taxon>
        <taxon>Planctomycetales</taxon>
        <taxon>Planctomycetaceae</taxon>
        <taxon>Gimesia</taxon>
    </lineage>
</organism>
<evidence type="ECO:0000313" key="1">
    <source>
        <dbReference type="EMBL" id="QDT98539.1"/>
    </source>
</evidence>
<dbReference type="Proteomes" id="UP000318704">
    <property type="component" value="Chromosome"/>
</dbReference>
<protein>
    <submittedName>
        <fullName evidence="1">Uncharacterized protein</fullName>
    </submittedName>
</protein>
<accession>A0A517VZW3</accession>
<name>A0A517VZW3_9PLAN</name>
<dbReference type="RefSeq" id="WP_144987277.1">
    <property type="nucleotide sequence ID" value="NZ_CP037920.1"/>
</dbReference>
<dbReference type="AlphaFoldDB" id="A0A517VZW3"/>
<proteinExistence type="predicted"/>
<dbReference type="EMBL" id="CP037920">
    <property type="protein sequence ID" value="QDT98539.1"/>
    <property type="molecule type" value="Genomic_DNA"/>
</dbReference>
<evidence type="ECO:0000313" key="2">
    <source>
        <dbReference type="Proteomes" id="UP000318704"/>
    </source>
</evidence>
<dbReference type="KEGG" id="gaw:V144x_40460"/>
<gene>
    <name evidence="1" type="ORF">V144x_40460</name>
</gene>
<reference evidence="1 2" key="1">
    <citation type="submission" date="2019-03" db="EMBL/GenBank/DDBJ databases">
        <title>Deep-cultivation of Planctomycetes and their phenomic and genomic characterization uncovers novel biology.</title>
        <authorList>
            <person name="Wiegand S."/>
            <person name="Jogler M."/>
            <person name="Boedeker C."/>
            <person name="Pinto D."/>
            <person name="Vollmers J."/>
            <person name="Rivas-Marin E."/>
            <person name="Kohn T."/>
            <person name="Peeters S.H."/>
            <person name="Heuer A."/>
            <person name="Rast P."/>
            <person name="Oberbeckmann S."/>
            <person name="Bunk B."/>
            <person name="Jeske O."/>
            <person name="Meyerdierks A."/>
            <person name="Storesund J.E."/>
            <person name="Kallscheuer N."/>
            <person name="Luecker S."/>
            <person name="Lage O.M."/>
            <person name="Pohl T."/>
            <person name="Merkel B.J."/>
            <person name="Hornburger P."/>
            <person name="Mueller R.-W."/>
            <person name="Bruemmer F."/>
            <person name="Labrenz M."/>
            <person name="Spormann A.M."/>
            <person name="Op den Camp H."/>
            <person name="Overmann J."/>
            <person name="Amann R."/>
            <person name="Jetten M.S.M."/>
            <person name="Mascher T."/>
            <person name="Medema M.H."/>
            <person name="Devos D.P."/>
            <person name="Kaster A.-K."/>
            <person name="Ovreas L."/>
            <person name="Rohde M."/>
            <person name="Galperin M.Y."/>
            <person name="Jogler C."/>
        </authorList>
    </citation>
    <scope>NUCLEOTIDE SEQUENCE [LARGE SCALE GENOMIC DNA]</scope>
    <source>
        <strain evidence="1 2">V144</strain>
    </source>
</reference>